<dbReference type="SUPFAM" id="SSF51556">
    <property type="entry name" value="Metallo-dependent hydrolases"/>
    <property type="match status" value="1"/>
</dbReference>
<keyword evidence="9" id="KW-1185">Reference proteome</keyword>
<dbReference type="GO" id="GO:0042840">
    <property type="term" value="P:D-glucuronate catabolic process"/>
    <property type="evidence" value="ECO:0007669"/>
    <property type="project" value="TreeGrafter"/>
</dbReference>
<evidence type="ECO:0000256" key="3">
    <source>
        <dbReference type="ARBA" id="ARBA00008397"/>
    </source>
</evidence>
<dbReference type="PANTHER" id="PTHR30068:SF4">
    <property type="entry name" value="URONATE ISOMERASE"/>
    <property type="match status" value="1"/>
</dbReference>
<dbReference type="Proteomes" id="UP000319980">
    <property type="component" value="Unassembled WGS sequence"/>
</dbReference>
<dbReference type="NCBIfam" id="NF002794">
    <property type="entry name" value="PRK02925.1"/>
    <property type="match status" value="1"/>
</dbReference>
<gene>
    <name evidence="7 8" type="primary">uxaC</name>
    <name evidence="8" type="ORF">FQY83_08775</name>
</gene>
<dbReference type="RefSeq" id="WP_146387140.1">
    <property type="nucleotide sequence ID" value="NZ_VOHK01000003.1"/>
</dbReference>
<evidence type="ECO:0000256" key="2">
    <source>
        <dbReference type="ARBA" id="ARBA00004892"/>
    </source>
</evidence>
<dbReference type="InterPro" id="IPR003766">
    <property type="entry name" value="Uronate_isomerase"/>
</dbReference>
<dbReference type="EC" id="5.3.1.12" evidence="4 7"/>
<dbReference type="PANTHER" id="PTHR30068">
    <property type="entry name" value="URONATE ISOMERASE"/>
    <property type="match status" value="1"/>
</dbReference>
<dbReference type="GO" id="GO:0008880">
    <property type="term" value="F:glucuronate isomerase activity"/>
    <property type="evidence" value="ECO:0007669"/>
    <property type="project" value="UniProtKB-UniRule"/>
</dbReference>
<accession>A0A5C5U662</accession>
<evidence type="ECO:0000256" key="1">
    <source>
        <dbReference type="ARBA" id="ARBA00001165"/>
    </source>
</evidence>
<dbReference type="InterPro" id="IPR032466">
    <property type="entry name" value="Metal_Hydrolase"/>
</dbReference>
<dbReference type="Gene3D" id="3.20.20.140">
    <property type="entry name" value="Metal-dependent hydrolases"/>
    <property type="match status" value="1"/>
</dbReference>
<evidence type="ECO:0000256" key="4">
    <source>
        <dbReference type="ARBA" id="ARBA00012546"/>
    </source>
</evidence>
<dbReference type="AlphaFoldDB" id="A0A5C5U662"/>
<dbReference type="Pfam" id="PF02614">
    <property type="entry name" value="UxaC"/>
    <property type="match status" value="1"/>
</dbReference>
<comment type="pathway">
    <text evidence="2 7">Carbohydrate metabolism; pentose and glucuronate interconversion.</text>
</comment>
<evidence type="ECO:0000256" key="7">
    <source>
        <dbReference type="HAMAP-Rule" id="MF_00675"/>
    </source>
</evidence>
<reference evidence="8 9" key="1">
    <citation type="journal article" date="2008" name="Int. J. Syst. Evol. Microbiol.">
        <title>Luteimonas marina sp. nov., isolated from seawater.</title>
        <authorList>
            <person name="Baik K.S."/>
            <person name="Park S.C."/>
            <person name="Kim M.S."/>
            <person name="Kim E.M."/>
            <person name="Park C."/>
            <person name="Chun J."/>
            <person name="Seong C.N."/>
        </authorList>
    </citation>
    <scope>NUCLEOTIDE SEQUENCE [LARGE SCALE GENOMIC DNA]</scope>
    <source>
        <strain evidence="8 9">FR1330</strain>
    </source>
</reference>
<evidence type="ECO:0000256" key="5">
    <source>
        <dbReference type="ARBA" id="ARBA00020555"/>
    </source>
</evidence>
<dbReference type="GO" id="GO:0019698">
    <property type="term" value="P:D-galacturonate catabolic process"/>
    <property type="evidence" value="ECO:0007669"/>
    <property type="project" value="TreeGrafter"/>
</dbReference>
<dbReference type="EMBL" id="VOHK01000003">
    <property type="protein sequence ID" value="TWT21424.1"/>
    <property type="molecule type" value="Genomic_DNA"/>
</dbReference>
<organism evidence="8 9">
    <name type="scientific">Luteimonas marina</name>
    <dbReference type="NCBI Taxonomy" id="488485"/>
    <lineage>
        <taxon>Bacteria</taxon>
        <taxon>Pseudomonadati</taxon>
        <taxon>Pseudomonadota</taxon>
        <taxon>Gammaproteobacteria</taxon>
        <taxon>Lysobacterales</taxon>
        <taxon>Lysobacteraceae</taxon>
        <taxon>Luteimonas</taxon>
    </lineage>
</organism>
<name>A0A5C5U662_9GAMM</name>
<protein>
    <recommendedName>
        <fullName evidence="5 7">Uronate isomerase</fullName>
        <ecNumber evidence="4 7">5.3.1.12</ecNumber>
    </recommendedName>
    <alternativeName>
        <fullName evidence="7">Glucuronate isomerase</fullName>
    </alternativeName>
    <alternativeName>
        <fullName evidence="7">Uronic isomerase</fullName>
    </alternativeName>
</protein>
<evidence type="ECO:0000313" key="9">
    <source>
        <dbReference type="Proteomes" id="UP000319980"/>
    </source>
</evidence>
<proteinExistence type="inferred from homology"/>
<comment type="catalytic activity">
    <reaction evidence="1 7">
        <text>D-glucuronate = D-fructuronate</text>
        <dbReference type="Rhea" id="RHEA:13049"/>
        <dbReference type="ChEBI" id="CHEBI:58720"/>
        <dbReference type="ChEBI" id="CHEBI:59863"/>
        <dbReference type="EC" id="5.3.1.12"/>
    </reaction>
</comment>
<evidence type="ECO:0000313" key="8">
    <source>
        <dbReference type="EMBL" id="TWT21424.1"/>
    </source>
</evidence>
<dbReference type="HAMAP" id="MF_00675">
    <property type="entry name" value="UxaC"/>
    <property type="match status" value="1"/>
</dbReference>
<comment type="caution">
    <text evidence="8">The sequence shown here is derived from an EMBL/GenBank/DDBJ whole genome shotgun (WGS) entry which is preliminary data.</text>
</comment>
<comment type="similarity">
    <text evidence="3 7">Belongs to the metallo-dependent hydrolases superfamily. Uronate isomerase family.</text>
</comment>
<sequence length="474" mass="53441">MNAAPHPLTLHEDRLFPSDPTQRAIARRLYAQVASLPIVSPHGHTDPSWWADDAPFANATELLLVPDHYLFRMLYSQGIGLDALGIPRADGSRAEVDPRAAWRLFARNFHLFRGTPSSMWLNHVFHEVFGLRLRLDDGSADLYYDTIADALQTAAFRPRALFERFNIEVIATTESPLDPLAHHQAIRDSGWGGRVITAYRPDPVVDPEHEQFPSALQRFGELTGENVHDWDGYLRAHRQRRAFFAAMGATSTDHGHPSCTTADLPPAQARALFAKIVAGQFTPAEAELFRGQVLTEMAAMSLDDGLVMQIHPGCFRNHNRGLFERYGRDKGADIPLVTEYVHALKPLLDRFGNEPTFRLILFTLDESTYARELAPLAGHWPCLFLGPAWWFHDAPEGMWRFREQTLGTAGFYNTIGFNDDTRAFLSIPARHDVARRIDCAVLAKLVSEHRIDEDEASEVATDLAYRLPKEAYRL</sequence>
<dbReference type="Gene3D" id="1.10.2020.10">
    <property type="entry name" value="uronate isomerase, domain 2, chain A"/>
    <property type="match status" value="1"/>
</dbReference>
<dbReference type="OrthoDB" id="9766564at2"/>
<keyword evidence="6 7" id="KW-0413">Isomerase</keyword>
<comment type="catalytic activity">
    <reaction evidence="7">
        <text>aldehydo-D-galacturonate = keto-D-tagaturonate</text>
        <dbReference type="Rhea" id="RHEA:27702"/>
        <dbReference type="ChEBI" id="CHEBI:12952"/>
        <dbReference type="ChEBI" id="CHEBI:17886"/>
    </reaction>
</comment>
<evidence type="ECO:0000256" key="6">
    <source>
        <dbReference type="ARBA" id="ARBA00023235"/>
    </source>
</evidence>
<dbReference type="UniPathway" id="UPA00246"/>